<dbReference type="STRING" id="419481.SAMN05216233_12095"/>
<protein>
    <recommendedName>
        <fullName evidence="4">Lipoprotein</fullName>
    </recommendedName>
</protein>
<dbReference type="PROSITE" id="PS51257">
    <property type="entry name" value="PROKAR_LIPOPROTEIN"/>
    <property type="match status" value="1"/>
</dbReference>
<dbReference type="EMBL" id="FMUX01000020">
    <property type="protein sequence ID" value="SCY76567.1"/>
    <property type="molecule type" value="Genomic_DNA"/>
</dbReference>
<name>A0A1G5IKP3_9BACT</name>
<proteinExistence type="predicted"/>
<evidence type="ECO:0008006" key="4">
    <source>
        <dbReference type="Google" id="ProtNLM"/>
    </source>
</evidence>
<dbReference type="Proteomes" id="UP000198870">
    <property type="component" value="Unassembled WGS sequence"/>
</dbReference>
<evidence type="ECO:0000256" key="1">
    <source>
        <dbReference type="SAM" id="SignalP"/>
    </source>
</evidence>
<keyword evidence="1" id="KW-0732">Signal</keyword>
<evidence type="ECO:0000313" key="3">
    <source>
        <dbReference type="Proteomes" id="UP000198870"/>
    </source>
</evidence>
<dbReference type="AlphaFoldDB" id="A0A1G5IKP3"/>
<organism evidence="2 3">
    <name type="scientific">Desulfoluna spongiiphila</name>
    <dbReference type="NCBI Taxonomy" id="419481"/>
    <lineage>
        <taxon>Bacteria</taxon>
        <taxon>Pseudomonadati</taxon>
        <taxon>Thermodesulfobacteriota</taxon>
        <taxon>Desulfobacteria</taxon>
        <taxon>Desulfobacterales</taxon>
        <taxon>Desulfolunaceae</taxon>
        <taxon>Desulfoluna</taxon>
    </lineage>
</organism>
<feature type="chain" id="PRO_5011545452" description="Lipoprotein" evidence="1">
    <location>
        <begin position="23"/>
        <end position="214"/>
    </location>
</feature>
<reference evidence="2 3" key="1">
    <citation type="submission" date="2016-10" db="EMBL/GenBank/DDBJ databases">
        <authorList>
            <person name="de Groot N.N."/>
        </authorList>
    </citation>
    <scope>NUCLEOTIDE SEQUENCE [LARGE SCALE GENOMIC DNA]</scope>
    <source>
        <strain evidence="2 3">AA1</strain>
    </source>
</reference>
<feature type="signal peptide" evidence="1">
    <location>
        <begin position="1"/>
        <end position="22"/>
    </location>
</feature>
<evidence type="ECO:0000313" key="2">
    <source>
        <dbReference type="EMBL" id="SCY76567.1"/>
    </source>
</evidence>
<keyword evidence="3" id="KW-1185">Reference proteome</keyword>
<accession>A0A1G5IKP3</accession>
<gene>
    <name evidence="2" type="ORF">SAMN05216233_12095</name>
</gene>
<sequence length="214" mass="23497">MMKRMIVAVVLGCLTITGCATRQVTTAKHGLYFSTMPRFSLEAQDPGLVFIGKTIQNQSGKTDRGTPCYATEETYVYAKKDGNTAKKIVVVTVTTMDSNRVLFLPNMFSHLTIPHELIRETIDGKSMQSCFCVASSPSPSEETILMEKGMLLKPLYAVNILGSLLGGSSNGMMTILYMEALPEGETLPKETLIDHRNNAFTLKFKTAPIMDKGI</sequence>